<proteinExistence type="predicted"/>
<name>A0A023VX50_BRAJU</name>
<feature type="compositionally biased region" description="Basic and acidic residues" evidence="1">
    <location>
        <begin position="27"/>
        <end position="39"/>
    </location>
</feature>
<gene>
    <name evidence="2" type="primary">orf117</name>
</gene>
<feature type="region of interest" description="Disordered" evidence="1">
    <location>
        <begin position="97"/>
        <end position="117"/>
    </location>
</feature>
<feature type="region of interest" description="Disordered" evidence="1">
    <location>
        <begin position="16"/>
        <end position="39"/>
    </location>
</feature>
<keyword evidence="2" id="KW-0496">Mitochondrion</keyword>
<organism evidence="2">
    <name type="scientific">Brassica juncea var. tumida</name>
    <dbReference type="NCBI Taxonomy" id="323352"/>
    <lineage>
        <taxon>Eukaryota</taxon>
        <taxon>Viridiplantae</taxon>
        <taxon>Streptophyta</taxon>
        <taxon>Embryophyta</taxon>
        <taxon>Tracheophyta</taxon>
        <taxon>Spermatophyta</taxon>
        <taxon>Magnoliopsida</taxon>
        <taxon>eudicotyledons</taxon>
        <taxon>Gunneridae</taxon>
        <taxon>Pentapetalae</taxon>
        <taxon>rosids</taxon>
        <taxon>malvids</taxon>
        <taxon>Brassicales</taxon>
        <taxon>Brassicaceae</taxon>
        <taxon>Brassiceae</taxon>
        <taxon>Brassica</taxon>
    </lineage>
</organism>
<accession>A0A023VX50</accession>
<evidence type="ECO:0000313" key="2">
    <source>
        <dbReference type="EMBL" id="AHY20336.1"/>
    </source>
</evidence>
<protein>
    <submittedName>
        <fullName evidence="2">Uncharacterized protein</fullName>
    </submittedName>
</protein>
<geneLocation type="mitochondrion" evidence="2"/>
<dbReference type="EMBL" id="KJ461445">
    <property type="protein sequence ID" value="AHY20336.1"/>
    <property type="molecule type" value="Genomic_DNA"/>
</dbReference>
<reference evidence="2" key="1">
    <citation type="submission" date="2014-02" db="EMBL/GenBank/DDBJ databases">
        <title>The mitochondrial genome of Brassica juncea var tumida Tsen et Lee.</title>
        <authorList>
            <person name="Yang J."/>
            <person name="Liu D."/>
            <person name="Zhang M."/>
        </authorList>
    </citation>
    <scope>NUCLEOTIDE SEQUENCE</scope>
</reference>
<feature type="compositionally biased region" description="Polar residues" evidence="1">
    <location>
        <begin position="17"/>
        <end position="26"/>
    </location>
</feature>
<sequence length="117" mass="13492">MSQTIEEADTYTLVENLAQSNGSNGSDYDRTTRKNNDESHHAIQELNAKMDKILKRDQKMTVNSCEEYGGYQGYQDFGVEGYEEPQEELNYVGGQGFQPRPFNQNYRNHPRNAFITK</sequence>
<evidence type="ECO:0000256" key="1">
    <source>
        <dbReference type="SAM" id="MobiDB-lite"/>
    </source>
</evidence>
<dbReference type="AlphaFoldDB" id="A0A023VX50"/>